<evidence type="ECO:0000313" key="2">
    <source>
        <dbReference type="Proteomes" id="UP000566819"/>
    </source>
</evidence>
<keyword evidence="2" id="KW-1185">Reference proteome</keyword>
<gene>
    <name evidence="1" type="ORF">G7Y89_g5283</name>
</gene>
<dbReference type="Proteomes" id="UP000566819">
    <property type="component" value="Unassembled WGS sequence"/>
</dbReference>
<name>A0A8H4RQY0_9HELO</name>
<comment type="caution">
    <text evidence="1">The sequence shown here is derived from an EMBL/GenBank/DDBJ whole genome shotgun (WGS) entry which is preliminary data.</text>
</comment>
<evidence type="ECO:0000313" key="1">
    <source>
        <dbReference type="EMBL" id="KAF4632842.1"/>
    </source>
</evidence>
<reference evidence="1 2" key="1">
    <citation type="submission" date="2020-03" db="EMBL/GenBank/DDBJ databases">
        <title>Draft Genome Sequence of Cudoniella acicularis.</title>
        <authorList>
            <person name="Buettner E."/>
            <person name="Kellner H."/>
        </authorList>
    </citation>
    <scope>NUCLEOTIDE SEQUENCE [LARGE SCALE GENOMIC DNA]</scope>
    <source>
        <strain evidence="1 2">DSM 108380</strain>
    </source>
</reference>
<accession>A0A8H4RQY0</accession>
<organism evidence="1 2">
    <name type="scientific">Cudoniella acicularis</name>
    <dbReference type="NCBI Taxonomy" id="354080"/>
    <lineage>
        <taxon>Eukaryota</taxon>
        <taxon>Fungi</taxon>
        <taxon>Dikarya</taxon>
        <taxon>Ascomycota</taxon>
        <taxon>Pezizomycotina</taxon>
        <taxon>Leotiomycetes</taxon>
        <taxon>Helotiales</taxon>
        <taxon>Tricladiaceae</taxon>
        <taxon>Cudoniella</taxon>
    </lineage>
</organism>
<proteinExistence type="predicted"/>
<dbReference type="OrthoDB" id="4379324at2759"/>
<dbReference type="EMBL" id="JAAMPI010000312">
    <property type="protein sequence ID" value="KAF4632842.1"/>
    <property type="molecule type" value="Genomic_DNA"/>
</dbReference>
<sequence>MLHYVNSFLLTSRRPNWPYPAKDHALHVYFDVLLLFSARAPNELTDYSPLTIFISALAASATNVHNQYGVNGWIQDSAGTDVQLNNGQSTGIGGGWGFFWISSSDCSDNSVAFTWPSNYGDVYIKSDGYLYDAGITIFALVFERPFKRYKKLGGLSLGEHAESHSDALTAPGDTRFTRIGARLRAIGDISRHPVKTNKVARDSGPALDEATRQLDRRVDTMEEW</sequence>
<protein>
    <submittedName>
        <fullName evidence="1">Uncharacterized protein</fullName>
    </submittedName>
</protein>
<dbReference type="AlphaFoldDB" id="A0A8H4RQY0"/>